<evidence type="ECO:0000256" key="1">
    <source>
        <dbReference type="ARBA" id="ARBA00004651"/>
    </source>
</evidence>
<accession>A0A1M6NW55</accession>
<dbReference type="Pfam" id="PF00474">
    <property type="entry name" value="SSF"/>
    <property type="match status" value="1"/>
</dbReference>
<reference evidence="13 14" key="1">
    <citation type="submission" date="2016-11" db="EMBL/GenBank/DDBJ databases">
        <authorList>
            <person name="Jaros S."/>
            <person name="Januszkiewicz K."/>
            <person name="Wedrychowicz H."/>
        </authorList>
    </citation>
    <scope>NUCLEOTIDE SEQUENCE [LARGE SCALE GENOMIC DNA]</scope>
    <source>
        <strain evidence="13 14">DSM 27063</strain>
    </source>
</reference>
<keyword evidence="8" id="KW-0406">Ion transport</keyword>
<keyword evidence="6 12" id="KW-1133">Transmembrane helix</keyword>
<evidence type="ECO:0000256" key="3">
    <source>
        <dbReference type="ARBA" id="ARBA00022448"/>
    </source>
</evidence>
<keyword evidence="9 12" id="KW-0472">Membrane</keyword>
<evidence type="ECO:0000313" key="13">
    <source>
        <dbReference type="EMBL" id="SHJ99913.1"/>
    </source>
</evidence>
<dbReference type="PANTHER" id="PTHR42985:SF47">
    <property type="entry name" value="INTEGRAL MEMBRANE TRANSPORT PROTEIN"/>
    <property type="match status" value="1"/>
</dbReference>
<proteinExistence type="inferred from homology"/>
<dbReference type="InterPro" id="IPR038377">
    <property type="entry name" value="Na/Glc_symporter_sf"/>
</dbReference>
<comment type="subcellular location">
    <subcellularLocation>
        <location evidence="1">Cell membrane</location>
        <topology evidence="1">Multi-pass membrane protein</topology>
    </subcellularLocation>
</comment>
<dbReference type="InterPro" id="IPR051163">
    <property type="entry name" value="Sodium:Solute_Symporter_SSF"/>
</dbReference>
<feature type="transmembrane region" description="Helical" evidence="12">
    <location>
        <begin position="453"/>
        <end position="475"/>
    </location>
</feature>
<evidence type="ECO:0000313" key="14">
    <source>
        <dbReference type="Proteomes" id="UP000184050"/>
    </source>
</evidence>
<dbReference type="CDD" id="cd10326">
    <property type="entry name" value="SLC5sbd_NIS-like"/>
    <property type="match status" value="1"/>
</dbReference>
<dbReference type="InterPro" id="IPR001734">
    <property type="entry name" value="Na/solute_symporter"/>
</dbReference>
<sequence length="480" mass="53947">MSPFLVLSLVLGYFVVLVGISWFTSRNADTQAFFTANRKSPWFLVAFGMVGATLSGVTFISVPGEVGNTAFSYLQFVFGNIVGYWLVAGILLPLYYRLNLVSIYTFLDQRFGNSSYKTGSFFFLISKLVGAAFRLYLVATVLQIAFFDAFDIPFTVTVIVTIALIWVYTFKGGIKTIVWTDTLQTFFLVSAVIFTIIAISRTMNFDFPELAERISSHSNSQIFFWDWRTGDNFFKQFFAGMFITIVMVGMDQDMMQKNLTCKNKKEAQKNMIVFSLSFLAAVFLFLCLGVLLYIFAEQAGITIPQTTDELYPLIALNHLSLPVGIAFLLGITAAAYSSADSALTALTTAFSVDFMKIDNYEEQKRRSIKKRTHIMFSVLLIVVILVFRAISNESIVVAVFTVAGYTYGPILGLFVFGMYTKKKVKDRWVPLVGITSPVICFFISTYSEQLFNGYTFGFELLILNGLITILGLWLISKNKF</sequence>
<evidence type="ECO:0000256" key="6">
    <source>
        <dbReference type="ARBA" id="ARBA00022989"/>
    </source>
</evidence>
<dbReference type="STRING" id="1168035.SAMN05444280_14714"/>
<keyword evidence="5 12" id="KW-0812">Transmembrane</keyword>
<evidence type="ECO:0000256" key="5">
    <source>
        <dbReference type="ARBA" id="ARBA00022692"/>
    </source>
</evidence>
<dbReference type="PROSITE" id="PS50283">
    <property type="entry name" value="NA_SOLUT_SYMP_3"/>
    <property type="match status" value="1"/>
</dbReference>
<evidence type="ECO:0000256" key="9">
    <source>
        <dbReference type="ARBA" id="ARBA00023136"/>
    </source>
</evidence>
<protein>
    <submittedName>
        <fullName evidence="13">Transporter, SSS family</fullName>
    </submittedName>
</protein>
<evidence type="ECO:0000256" key="7">
    <source>
        <dbReference type="ARBA" id="ARBA00023053"/>
    </source>
</evidence>
<keyword evidence="14" id="KW-1185">Reference proteome</keyword>
<dbReference type="OrthoDB" id="891563at2"/>
<keyword evidence="3" id="KW-0813">Transport</keyword>
<dbReference type="Proteomes" id="UP000184050">
    <property type="component" value="Unassembled WGS sequence"/>
</dbReference>
<feature type="transmembrane region" description="Helical" evidence="12">
    <location>
        <begin position="152"/>
        <end position="170"/>
    </location>
</feature>
<feature type="transmembrane region" description="Helical" evidence="12">
    <location>
        <begin position="315"/>
        <end position="336"/>
    </location>
</feature>
<feature type="transmembrane region" description="Helical" evidence="12">
    <location>
        <begin position="119"/>
        <end position="146"/>
    </location>
</feature>
<evidence type="ECO:0000256" key="4">
    <source>
        <dbReference type="ARBA" id="ARBA00022475"/>
    </source>
</evidence>
<dbReference type="GO" id="GO:0006814">
    <property type="term" value="P:sodium ion transport"/>
    <property type="evidence" value="ECO:0007669"/>
    <property type="project" value="UniProtKB-KW"/>
</dbReference>
<feature type="transmembrane region" description="Helical" evidence="12">
    <location>
        <begin position="428"/>
        <end position="447"/>
    </location>
</feature>
<comment type="similarity">
    <text evidence="2 11">Belongs to the sodium:solute symporter (SSF) (TC 2.A.21) family.</text>
</comment>
<feature type="transmembrane region" description="Helical" evidence="12">
    <location>
        <begin position="373"/>
        <end position="390"/>
    </location>
</feature>
<feature type="transmembrane region" description="Helical" evidence="12">
    <location>
        <begin position="182"/>
        <end position="200"/>
    </location>
</feature>
<feature type="transmembrane region" description="Helical" evidence="12">
    <location>
        <begin position="271"/>
        <end position="295"/>
    </location>
</feature>
<dbReference type="EMBL" id="FQZE01000047">
    <property type="protein sequence ID" value="SHJ99913.1"/>
    <property type="molecule type" value="Genomic_DNA"/>
</dbReference>
<feature type="transmembrane region" description="Helical" evidence="12">
    <location>
        <begin position="233"/>
        <end position="250"/>
    </location>
</feature>
<dbReference type="RefSeq" id="WP_073173752.1">
    <property type="nucleotide sequence ID" value="NZ_FQZE01000047.1"/>
</dbReference>
<dbReference type="PANTHER" id="PTHR42985">
    <property type="entry name" value="SODIUM-COUPLED MONOCARBOXYLATE TRANSPORTER"/>
    <property type="match status" value="1"/>
</dbReference>
<dbReference type="Gene3D" id="1.20.1730.10">
    <property type="entry name" value="Sodium/glucose cotransporter"/>
    <property type="match status" value="1"/>
</dbReference>
<name>A0A1M6NW55_9BACT</name>
<feature type="transmembrane region" description="Helical" evidence="12">
    <location>
        <begin position="6"/>
        <end position="23"/>
    </location>
</feature>
<feature type="transmembrane region" description="Helical" evidence="12">
    <location>
        <begin position="82"/>
        <end position="107"/>
    </location>
</feature>
<gene>
    <name evidence="13" type="ORF">SAMN05444280_14714</name>
</gene>
<dbReference type="GO" id="GO:0015293">
    <property type="term" value="F:symporter activity"/>
    <property type="evidence" value="ECO:0007669"/>
    <property type="project" value="TreeGrafter"/>
</dbReference>
<evidence type="ECO:0000256" key="10">
    <source>
        <dbReference type="ARBA" id="ARBA00023201"/>
    </source>
</evidence>
<evidence type="ECO:0000256" key="11">
    <source>
        <dbReference type="RuleBase" id="RU362091"/>
    </source>
</evidence>
<dbReference type="GO" id="GO:0005886">
    <property type="term" value="C:plasma membrane"/>
    <property type="evidence" value="ECO:0007669"/>
    <property type="project" value="UniProtKB-SubCell"/>
</dbReference>
<keyword evidence="4" id="KW-1003">Cell membrane</keyword>
<evidence type="ECO:0000256" key="12">
    <source>
        <dbReference type="SAM" id="Phobius"/>
    </source>
</evidence>
<organism evidence="13 14">
    <name type="scientific">Tangfeifania diversioriginum</name>
    <dbReference type="NCBI Taxonomy" id="1168035"/>
    <lineage>
        <taxon>Bacteria</taxon>
        <taxon>Pseudomonadati</taxon>
        <taxon>Bacteroidota</taxon>
        <taxon>Bacteroidia</taxon>
        <taxon>Marinilabiliales</taxon>
        <taxon>Prolixibacteraceae</taxon>
        <taxon>Tangfeifania</taxon>
    </lineage>
</organism>
<feature type="transmembrane region" description="Helical" evidence="12">
    <location>
        <begin position="43"/>
        <end position="62"/>
    </location>
</feature>
<keyword evidence="7" id="KW-0915">Sodium</keyword>
<dbReference type="AlphaFoldDB" id="A0A1M6NW55"/>
<feature type="transmembrane region" description="Helical" evidence="12">
    <location>
        <begin position="396"/>
        <end position="416"/>
    </location>
</feature>
<evidence type="ECO:0000256" key="2">
    <source>
        <dbReference type="ARBA" id="ARBA00006434"/>
    </source>
</evidence>
<keyword evidence="10" id="KW-0739">Sodium transport</keyword>
<evidence type="ECO:0000256" key="8">
    <source>
        <dbReference type="ARBA" id="ARBA00023065"/>
    </source>
</evidence>